<dbReference type="EMBL" id="JADBEM010000001">
    <property type="protein sequence ID" value="MBE1611258.1"/>
    <property type="molecule type" value="Genomic_DNA"/>
</dbReference>
<keyword evidence="2" id="KW-1185">Reference proteome</keyword>
<dbReference type="RefSeq" id="WP_192754502.1">
    <property type="nucleotide sequence ID" value="NZ_BAABJL010000042.1"/>
</dbReference>
<name>A0A927N5B0_9ACTN</name>
<evidence type="ECO:0000313" key="1">
    <source>
        <dbReference type="EMBL" id="MBE1611258.1"/>
    </source>
</evidence>
<evidence type="ECO:0000313" key="2">
    <source>
        <dbReference type="Proteomes" id="UP000638648"/>
    </source>
</evidence>
<reference evidence="1" key="1">
    <citation type="submission" date="2020-10" db="EMBL/GenBank/DDBJ databases">
        <title>Sequencing the genomes of 1000 actinobacteria strains.</title>
        <authorList>
            <person name="Klenk H.-P."/>
        </authorList>
    </citation>
    <scope>NUCLEOTIDE SEQUENCE</scope>
    <source>
        <strain evidence="1">DSM 45354</strain>
    </source>
</reference>
<proteinExistence type="predicted"/>
<dbReference type="InterPro" id="IPR036689">
    <property type="entry name" value="ESAT-6-like_sf"/>
</dbReference>
<gene>
    <name evidence="1" type="ORF">HEB94_008106</name>
</gene>
<sequence>MAADDVEVNAGHIRSSAGDVDGVVQKLGRELKAAKAELESFGDAFGGDDLGLLMGGTHEVVSQYAFDQLSSLLEGLASHSKALDHVASTYRGNEDAGAQLLGDLGNDVEAV</sequence>
<organism evidence="1 2">
    <name type="scientific">Actinopolymorpha pittospori</name>
    <dbReference type="NCBI Taxonomy" id="648752"/>
    <lineage>
        <taxon>Bacteria</taxon>
        <taxon>Bacillati</taxon>
        <taxon>Actinomycetota</taxon>
        <taxon>Actinomycetes</taxon>
        <taxon>Propionibacteriales</taxon>
        <taxon>Actinopolymorphaceae</taxon>
        <taxon>Actinopolymorpha</taxon>
    </lineage>
</organism>
<comment type="caution">
    <text evidence="1">The sequence shown here is derived from an EMBL/GenBank/DDBJ whole genome shotgun (WGS) entry which is preliminary data.</text>
</comment>
<accession>A0A927N5B0</accession>
<dbReference type="AlphaFoldDB" id="A0A927N5B0"/>
<protein>
    <submittedName>
        <fullName evidence="1">Uncharacterized protein YukE</fullName>
    </submittedName>
</protein>
<dbReference type="Proteomes" id="UP000638648">
    <property type="component" value="Unassembled WGS sequence"/>
</dbReference>
<dbReference type="SUPFAM" id="SSF140453">
    <property type="entry name" value="EsxAB dimer-like"/>
    <property type="match status" value="1"/>
</dbReference>
<dbReference type="Gene3D" id="1.10.287.1060">
    <property type="entry name" value="ESAT-6-like"/>
    <property type="match status" value="1"/>
</dbReference>